<evidence type="ECO:0000256" key="1">
    <source>
        <dbReference type="PROSITE-ProRule" id="PRU00409"/>
    </source>
</evidence>
<dbReference type="AlphaFoldDB" id="A0A3P3W1F3"/>
<dbReference type="GO" id="GO:0046872">
    <property type="term" value="F:metal ion binding"/>
    <property type="evidence" value="ECO:0007669"/>
    <property type="project" value="InterPro"/>
</dbReference>
<keyword evidence="3" id="KW-0436">Ligase</keyword>
<dbReference type="GO" id="GO:0005737">
    <property type="term" value="C:cytoplasm"/>
    <property type="evidence" value="ECO:0007669"/>
    <property type="project" value="TreeGrafter"/>
</dbReference>
<evidence type="ECO:0000259" key="2">
    <source>
        <dbReference type="PROSITE" id="PS50975"/>
    </source>
</evidence>
<gene>
    <name evidence="3" type="ORF">EG850_00225</name>
</gene>
<name>A0A3P3W1F3_9MICO</name>
<sequence length="362" mass="39087">MPENSNLSATEHDAPAVYVLHENPEWLPPLLAGFEAEGVPVRELSLTEGSFDIAAEPPKGVFWSRLSASSHTRDNAHAKDFARAILRWLEAHGRRVVNGSQVLELEVSKVAQYAALRASGIDTPRTIAVLGTDDLAARARELPVPFITKHNQGGKGLGVRRFDDYAAFDEYIASAEFEQPVDGITLLQEYVVTAEPFITRAEFVDGEFLYAVRVDTSAGSFELCPAEACVVDLTDDGADATLTSLPNGLLAAGNLDLNFAPSDFVVAGAACEAPADSGLFVVRPEITENDPLIRALRDFLAEHRIEVAGIEFFETADGRRIVYDINTNTNYNPDVEARAELPGARAVARALGRELAAIGQPA</sequence>
<dbReference type="EMBL" id="RQVS01000001">
    <property type="protein sequence ID" value="RRJ88614.1"/>
    <property type="molecule type" value="Genomic_DNA"/>
</dbReference>
<dbReference type="SUPFAM" id="SSF56059">
    <property type="entry name" value="Glutathione synthetase ATP-binding domain-like"/>
    <property type="match status" value="1"/>
</dbReference>
<protein>
    <submittedName>
        <fullName evidence="3">Alpha-L-glutamate ligase</fullName>
    </submittedName>
</protein>
<dbReference type="InterPro" id="IPR011761">
    <property type="entry name" value="ATP-grasp"/>
</dbReference>
<dbReference type="Proteomes" id="UP000274391">
    <property type="component" value="Unassembled WGS sequence"/>
</dbReference>
<dbReference type="GO" id="GO:0005524">
    <property type="term" value="F:ATP binding"/>
    <property type="evidence" value="ECO:0007669"/>
    <property type="project" value="UniProtKB-UniRule"/>
</dbReference>
<dbReference type="Gene3D" id="3.30.470.20">
    <property type="entry name" value="ATP-grasp fold, B domain"/>
    <property type="match status" value="1"/>
</dbReference>
<comment type="caution">
    <text evidence="3">The sequence shown here is derived from an EMBL/GenBank/DDBJ whole genome shotgun (WGS) entry which is preliminary data.</text>
</comment>
<evidence type="ECO:0000313" key="3">
    <source>
        <dbReference type="EMBL" id="RRJ88614.1"/>
    </source>
</evidence>
<feature type="domain" description="ATP-grasp" evidence="2">
    <location>
        <begin position="113"/>
        <end position="352"/>
    </location>
</feature>
<dbReference type="PANTHER" id="PTHR21621:SF0">
    <property type="entry name" value="BETA-CITRYLGLUTAMATE SYNTHASE B-RELATED"/>
    <property type="match status" value="1"/>
</dbReference>
<dbReference type="PROSITE" id="PS50975">
    <property type="entry name" value="ATP_GRASP"/>
    <property type="match status" value="1"/>
</dbReference>
<keyword evidence="4" id="KW-1185">Reference proteome</keyword>
<evidence type="ECO:0000313" key="4">
    <source>
        <dbReference type="Proteomes" id="UP000274391"/>
    </source>
</evidence>
<keyword evidence="1" id="KW-0067">ATP-binding</keyword>
<accession>A0A3P3W1F3</accession>
<dbReference type="RefSeq" id="WP_124968672.1">
    <property type="nucleotide sequence ID" value="NZ_RQVS01000001.1"/>
</dbReference>
<dbReference type="GO" id="GO:0009432">
    <property type="term" value="P:SOS response"/>
    <property type="evidence" value="ECO:0007669"/>
    <property type="project" value="TreeGrafter"/>
</dbReference>
<keyword evidence="1" id="KW-0547">Nucleotide-binding</keyword>
<reference evidence="3 4" key="1">
    <citation type="submission" date="2018-11" db="EMBL/GenBank/DDBJ databases">
        <title>YIM 102482-1 draft genome.</title>
        <authorList>
            <person name="Li G."/>
            <person name="Jiang Y."/>
        </authorList>
    </citation>
    <scope>NUCLEOTIDE SEQUENCE [LARGE SCALE GENOMIC DNA]</scope>
    <source>
        <strain evidence="3 4">YIM 102482-1</strain>
    </source>
</reference>
<dbReference type="OrthoDB" id="4789744at2"/>
<dbReference type="GO" id="GO:0018169">
    <property type="term" value="F:ribosomal S6-glutamic acid ligase activity"/>
    <property type="evidence" value="ECO:0007669"/>
    <property type="project" value="TreeGrafter"/>
</dbReference>
<organism evidence="3 4">
    <name type="scientific">Gulosibacter macacae</name>
    <dbReference type="NCBI Taxonomy" id="2488791"/>
    <lineage>
        <taxon>Bacteria</taxon>
        <taxon>Bacillati</taxon>
        <taxon>Actinomycetota</taxon>
        <taxon>Actinomycetes</taxon>
        <taxon>Micrococcales</taxon>
        <taxon>Microbacteriaceae</taxon>
        <taxon>Gulosibacter</taxon>
    </lineage>
</organism>
<dbReference type="PANTHER" id="PTHR21621">
    <property type="entry name" value="RIBOSOMAL PROTEIN S6 MODIFICATION PROTEIN"/>
    <property type="match status" value="1"/>
</dbReference>
<proteinExistence type="predicted"/>